<dbReference type="PANTHER" id="PTHR12110">
    <property type="entry name" value="HYDROXYPYRUVATE ISOMERASE"/>
    <property type="match status" value="1"/>
</dbReference>
<evidence type="ECO:0000313" key="3">
    <source>
        <dbReference type="Proteomes" id="UP000033632"/>
    </source>
</evidence>
<dbReference type="InterPro" id="IPR013022">
    <property type="entry name" value="Xyl_isomerase-like_TIM-brl"/>
</dbReference>
<reference evidence="2 3" key="1">
    <citation type="submission" date="2015-03" db="EMBL/GenBank/DDBJ databases">
        <authorList>
            <person name="Hassan Y.I."/>
            <person name="Lepp D."/>
            <person name="Li X.-Z."/>
            <person name="Zhou T."/>
        </authorList>
    </citation>
    <scope>NUCLEOTIDE SEQUENCE [LARGE SCALE GENOMIC DNA]</scope>
    <source>
        <strain evidence="2 3">BD-c194</strain>
    </source>
</reference>
<dbReference type="InterPro" id="IPR036237">
    <property type="entry name" value="Xyl_isomerase-like_sf"/>
</dbReference>
<organism evidence="2 3">
    <name type="scientific">Devosia geojensis</name>
    <dbReference type="NCBI Taxonomy" id="443610"/>
    <lineage>
        <taxon>Bacteria</taxon>
        <taxon>Pseudomonadati</taxon>
        <taxon>Pseudomonadota</taxon>
        <taxon>Alphaproteobacteria</taxon>
        <taxon>Hyphomicrobiales</taxon>
        <taxon>Devosiaceae</taxon>
        <taxon>Devosia</taxon>
    </lineage>
</organism>
<dbReference type="RefSeq" id="WP_046108150.1">
    <property type="nucleotide sequence ID" value="NZ_JZEX01000087.1"/>
</dbReference>
<dbReference type="PANTHER" id="PTHR12110:SF53">
    <property type="entry name" value="BLR5974 PROTEIN"/>
    <property type="match status" value="1"/>
</dbReference>
<accession>A0A0F5FUK8</accession>
<evidence type="ECO:0000313" key="2">
    <source>
        <dbReference type="EMBL" id="KKB12260.1"/>
    </source>
</evidence>
<dbReference type="STRING" id="443610.VE25_08350"/>
<dbReference type="EMBL" id="JZEX01000087">
    <property type="protein sequence ID" value="KKB12260.1"/>
    <property type="molecule type" value="Genomic_DNA"/>
</dbReference>
<dbReference type="PATRIC" id="fig|443610.3.peg.4245"/>
<feature type="domain" description="Xylose isomerase-like TIM barrel" evidence="1">
    <location>
        <begin position="27"/>
        <end position="268"/>
    </location>
</feature>
<dbReference type="Gene3D" id="3.20.20.150">
    <property type="entry name" value="Divalent-metal-dependent TIM barrel enzymes"/>
    <property type="match status" value="1"/>
</dbReference>
<dbReference type="Proteomes" id="UP000033632">
    <property type="component" value="Unassembled WGS sequence"/>
</dbReference>
<protein>
    <recommendedName>
        <fullName evidence="1">Xylose isomerase-like TIM barrel domain-containing protein</fullName>
    </recommendedName>
</protein>
<dbReference type="AlphaFoldDB" id="A0A0F5FUK8"/>
<gene>
    <name evidence="2" type="ORF">VE25_08350</name>
</gene>
<comment type="caution">
    <text evidence="2">The sequence shown here is derived from an EMBL/GenBank/DDBJ whole genome shotgun (WGS) entry which is preliminary data.</text>
</comment>
<proteinExistence type="predicted"/>
<dbReference type="Pfam" id="PF01261">
    <property type="entry name" value="AP_endonuc_2"/>
    <property type="match status" value="1"/>
</dbReference>
<evidence type="ECO:0000259" key="1">
    <source>
        <dbReference type="Pfam" id="PF01261"/>
    </source>
</evidence>
<keyword evidence="3" id="KW-1185">Reference proteome</keyword>
<sequence length="274" mass="30195">MRNSQRALGAQSHIEAITPDVVDWLNEAGRALEVDDFAREFVLDDPEAHIAELARRLDGFTGSFGIHGPVPTPSFVVGDPAIQAIVLKRFEQALGICERIGASHMVVHSPFLFLGRPYMTYDNKDALPLAIQRAADLIAPVAARAQETGVVLCLENIFDPTPDPMIDLVDLVDSPALRLSLDTGHAAVASTMAPDFWVRTMGDRLAHLHVSDSDGQADRHWVPGQGQLGWASIFRELNALPQDMRLIMEFRVEDRAAAVYKRASDWMAANDWAH</sequence>
<dbReference type="InterPro" id="IPR050312">
    <property type="entry name" value="IolE/XylAMocC-like"/>
</dbReference>
<dbReference type="OrthoDB" id="7245925at2"/>
<dbReference type="SUPFAM" id="SSF51658">
    <property type="entry name" value="Xylose isomerase-like"/>
    <property type="match status" value="1"/>
</dbReference>
<name>A0A0F5FUK8_9HYPH</name>